<dbReference type="Gene3D" id="1.10.10.10">
    <property type="entry name" value="Winged helix-like DNA-binding domain superfamily/Winged helix DNA-binding domain"/>
    <property type="match status" value="1"/>
</dbReference>
<dbReference type="PRINTS" id="PR00364">
    <property type="entry name" value="DISEASERSIST"/>
</dbReference>
<dbReference type="GO" id="GO:0010343">
    <property type="term" value="P:singlet oxygen-mediated programmed cell death"/>
    <property type="evidence" value="ECO:0007669"/>
    <property type="project" value="InterPro"/>
</dbReference>
<dbReference type="GO" id="GO:0042651">
    <property type="term" value="C:thylakoid membrane"/>
    <property type="evidence" value="ECO:0007669"/>
    <property type="project" value="TreeGrafter"/>
</dbReference>
<keyword evidence="1" id="KW-0611">Plant defense</keyword>
<dbReference type="InterPro" id="IPR027417">
    <property type="entry name" value="P-loop_NTPase"/>
</dbReference>
<evidence type="ECO:0000259" key="2">
    <source>
        <dbReference type="Pfam" id="PF00931"/>
    </source>
</evidence>
<evidence type="ECO:0000256" key="1">
    <source>
        <dbReference type="ARBA" id="ARBA00022821"/>
    </source>
</evidence>
<name>A0AAD8T2M7_LOLMU</name>
<keyword evidence="5" id="KW-1185">Reference proteome</keyword>
<dbReference type="InterPro" id="IPR036388">
    <property type="entry name" value="WH-like_DNA-bd_sf"/>
</dbReference>
<gene>
    <name evidence="4" type="ORF">QYE76_056097</name>
</gene>
<evidence type="ECO:0008006" key="6">
    <source>
        <dbReference type="Google" id="ProtNLM"/>
    </source>
</evidence>
<dbReference type="Proteomes" id="UP001231189">
    <property type="component" value="Unassembled WGS sequence"/>
</dbReference>
<evidence type="ECO:0000259" key="3">
    <source>
        <dbReference type="Pfam" id="PF23247"/>
    </source>
</evidence>
<sequence length="805" mass="92057">MASYCCFRKSRRPSPYNDFSIPRFRLISIQDMLYLVLRPEGEVVVIEGIGGLGKTWAARAAFETARNSNRFDNYLWISLSGRCSRRRCIEKIATCLSIDIGEELLSSRIRVMIMEHLARSKFLVVLDNAYFVEDNILRYLGIPDPREQNFGSKVIVTTRTRRATAVVKPTIVITPEPLTYQASYDLLHEKIGKDIDPDLIENCFGMPLSLILLGGALCDVPTQEEFRVLIREAYVAQGPKVSVFTTMIRLVEFGYRRLPSVTARLCFQYCLNFPDDEAVPIKDLIILWMVHDLIPETRGYHEANCIGMEILHVLSKHGLIHFEGEDHIRVHDVIRETVFPEHENGYAELYDWYIDNCIRISELFLRGNHYMRTICEDFFCREGTLRVLDLSFTRIIFLPQSISRLSYLRFLLLVECGHLEKIQHIGSLEKLEILKASGCCSLKSVESGSFDRMSLLEILDLSKTSIECLPSLAACTKLNKLLLQDCPCLSEQTTETIRFPFGVSKKGAARNLQLGASKDLVDWMDMHWLPCGLTFELSDRFGMSISQDVNQTSKTYIHANHANLFQSLDKESTLWLNCFRKFHIVISPSKFDETMGNEFIEPRTKFSSVDLRSSDFDRFLEVNCVSITNDIEGVLGHAVLISLKSVTETDEVWSLNTGKMTAAQELWIEECHQLENLFLVEEVHLLSRIGKLHNIWISNMENLAYFCQGIEVLTSFSCLMHMHLDCCPKLNFLFPSSLRLPNLRSLHIRFCDSLERVFDEPINAEYALPGLQTLQLWELPELTCICGGVLPSLKDLKEKRVGGTI</sequence>
<accession>A0AAD8T2M7</accession>
<comment type="caution">
    <text evidence="4">The sequence shown here is derived from an EMBL/GenBank/DDBJ whole genome shotgun (WGS) entry which is preliminary data.</text>
</comment>
<proteinExistence type="predicted"/>
<feature type="domain" description="Disease resistance protein At4g27190-like leucine-rich repeats" evidence="3">
    <location>
        <begin position="714"/>
        <end position="786"/>
    </location>
</feature>
<dbReference type="PANTHER" id="PTHR33917">
    <property type="entry name" value="PROTEIN EXECUTER 1, CHLOROPLASTIC"/>
    <property type="match status" value="1"/>
</dbReference>
<dbReference type="Pfam" id="PF00931">
    <property type="entry name" value="NB-ARC"/>
    <property type="match status" value="1"/>
</dbReference>
<dbReference type="InterPro" id="IPR057135">
    <property type="entry name" value="At4g27190-like_LRR"/>
</dbReference>
<dbReference type="SUPFAM" id="SSF52058">
    <property type="entry name" value="L domain-like"/>
    <property type="match status" value="1"/>
</dbReference>
<dbReference type="InterPro" id="IPR002182">
    <property type="entry name" value="NB-ARC"/>
</dbReference>
<dbReference type="GO" id="GO:0006952">
    <property type="term" value="P:defense response"/>
    <property type="evidence" value="ECO:0007669"/>
    <property type="project" value="UniProtKB-KW"/>
</dbReference>
<dbReference type="PANTHER" id="PTHR33917:SF3">
    <property type="entry name" value="PROTEIN EXECUTER 1, CHLOROPLASTIC"/>
    <property type="match status" value="1"/>
</dbReference>
<evidence type="ECO:0000313" key="5">
    <source>
        <dbReference type="Proteomes" id="UP001231189"/>
    </source>
</evidence>
<dbReference type="InterPro" id="IPR032675">
    <property type="entry name" value="LRR_dom_sf"/>
</dbReference>
<protein>
    <recommendedName>
        <fullName evidence="6">NB-ARC domain-containing protein</fullName>
    </recommendedName>
</protein>
<feature type="domain" description="NB-ARC" evidence="2">
    <location>
        <begin position="38"/>
        <end position="192"/>
    </location>
</feature>
<dbReference type="SUPFAM" id="SSF52540">
    <property type="entry name" value="P-loop containing nucleoside triphosphate hydrolases"/>
    <property type="match status" value="1"/>
</dbReference>
<dbReference type="GO" id="GO:0043531">
    <property type="term" value="F:ADP binding"/>
    <property type="evidence" value="ECO:0007669"/>
    <property type="project" value="InterPro"/>
</dbReference>
<dbReference type="Gene3D" id="3.40.50.300">
    <property type="entry name" value="P-loop containing nucleotide triphosphate hydrolases"/>
    <property type="match status" value="1"/>
</dbReference>
<dbReference type="EMBL" id="JAUUTY010000003">
    <property type="protein sequence ID" value="KAK1667938.1"/>
    <property type="molecule type" value="Genomic_DNA"/>
</dbReference>
<dbReference type="AlphaFoldDB" id="A0AAD8T2M7"/>
<organism evidence="4 5">
    <name type="scientific">Lolium multiflorum</name>
    <name type="common">Italian ryegrass</name>
    <name type="synonym">Lolium perenne subsp. multiflorum</name>
    <dbReference type="NCBI Taxonomy" id="4521"/>
    <lineage>
        <taxon>Eukaryota</taxon>
        <taxon>Viridiplantae</taxon>
        <taxon>Streptophyta</taxon>
        <taxon>Embryophyta</taxon>
        <taxon>Tracheophyta</taxon>
        <taxon>Spermatophyta</taxon>
        <taxon>Magnoliopsida</taxon>
        <taxon>Liliopsida</taxon>
        <taxon>Poales</taxon>
        <taxon>Poaceae</taxon>
        <taxon>BOP clade</taxon>
        <taxon>Pooideae</taxon>
        <taxon>Poodae</taxon>
        <taxon>Poeae</taxon>
        <taxon>Poeae Chloroplast Group 2 (Poeae type)</taxon>
        <taxon>Loliodinae</taxon>
        <taxon>Loliinae</taxon>
        <taxon>Lolium</taxon>
    </lineage>
</organism>
<dbReference type="Pfam" id="PF23247">
    <property type="entry name" value="LRR_RPS2"/>
    <property type="match status" value="1"/>
</dbReference>
<dbReference type="Gene3D" id="3.80.10.10">
    <property type="entry name" value="Ribonuclease Inhibitor"/>
    <property type="match status" value="2"/>
</dbReference>
<dbReference type="InterPro" id="IPR044680">
    <property type="entry name" value="EX1/2"/>
</dbReference>
<reference evidence="4" key="1">
    <citation type="submission" date="2023-07" db="EMBL/GenBank/DDBJ databases">
        <title>A chromosome-level genome assembly of Lolium multiflorum.</title>
        <authorList>
            <person name="Chen Y."/>
            <person name="Copetti D."/>
            <person name="Kolliker R."/>
            <person name="Studer B."/>
        </authorList>
    </citation>
    <scope>NUCLEOTIDE SEQUENCE</scope>
    <source>
        <strain evidence="4">02402/16</strain>
        <tissue evidence="4">Leaf</tissue>
    </source>
</reference>
<evidence type="ECO:0000313" key="4">
    <source>
        <dbReference type="EMBL" id="KAK1667938.1"/>
    </source>
</evidence>